<dbReference type="RefSeq" id="WP_085027729.1">
    <property type="nucleotide sequence ID" value="NZ_CP020772.1"/>
</dbReference>
<evidence type="ECO:0000256" key="2">
    <source>
        <dbReference type="ARBA" id="ARBA00004948"/>
    </source>
</evidence>
<dbReference type="InterPro" id="IPR050967">
    <property type="entry name" value="Thiamine_Salvage_TenA"/>
</dbReference>
<dbReference type="EMBL" id="CP020772">
    <property type="protein sequence ID" value="ARI75821.1"/>
    <property type="molecule type" value="Genomic_DNA"/>
</dbReference>
<comment type="catalytic activity">
    <reaction evidence="1 9">
        <text>4-amino-5-aminomethyl-2-methylpyrimidine + H2O = 4-amino-5-hydroxymethyl-2-methylpyrimidine + NH4(+)</text>
        <dbReference type="Rhea" id="RHEA:31799"/>
        <dbReference type="ChEBI" id="CHEBI:15377"/>
        <dbReference type="ChEBI" id="CHEBI:16892"/>
        <dbReference type="ChEBI" id="CHEBI:28938"/>
        <dbReference type="ChEBI" id="CHEBI:63416"/>
        <dbReference type="EC" id="3.5.99.2"/>
    </reaction>
</comment>
<keyword evidence="12" id="KW-1185">Reference proteome</keyword>
<dbReference type="UniPathway" id="UPA00060"/>
<dbReference type="STRING" id="402384.HM131_02810"/>
<protein>
    <recommendedName>
        <fullName evidence="6 9">Aminopyrimidine aminohydrolase</fullName>
        <ecNumber evidence="5 9">3.5.99.2</ecNumber>
    </recommendedName>
</protein>
<reference evidence="11 12" key="1">
    <citation type="submission" date="2017-04" db="EMBL/GenBank/DDBJ databases">
        <title>The whole genome sequencing and assembly of Halobacillus mangrovi strain.</title>
        <authorList>
            <person name="Lee S.-J."/>
            <person name="Park M.-K."/>
            <person name="Kim J.-Y."/>
            <person name="Lee Y.-J."/>
            <person name="Yi H."/>
            <person name="Bahn Y.-S."/>
            <person name="Kim J.F."/>
            <person name="Lee D.-W."/>
        </authorList>
    </citation>
    <scope>NUCLEOTIDE SEQUENCE [LARGE SCALE GENOMIC DNA]</scope>
    <source>
        <strain evidence="11 12">KTB 131</strain>
    </source>
</reference>
<comment type="catalytic activity">
    <reaction evidence="8 9">
        <text>thiamine + H2O = 5-(2-hydroxyethyl)-4-methylthiazole + 4-amino-5-hydroxymethyl-2-methylpyrimidine + H(+)</text>
        <dbReference type="Rhea" id="RHEA:17509"/>
        <dbReference type="ChEBI" id="CHEBI:15377"/>
        <dbReference type="ChEBI" id="CHEBI:15378"/>
        <dbReference type="ChEBI" id="CHEBI:16892"/>
        <dbReference type="ChEBI" id="CHEBI:17957"/>
        <dbReference type="ChEBI" id="CHEBI:18385"/>
        <dbReference type="EC" id="3.5.99.2"/>
    </reaction>
</comment>
<dbReference type="CDD" id="cd19360">
    <property type="entry name" value="TenA_C_SaTenA-like"/>
    <property type="match status" value="1"/>
</dbReference>
<dbReference type="KEGG" id="hmn:HM131_02810"/>
<evidence type="ECO:0000256" key="4">
    <source>
        <dbReference type="ARBA" id="ARBA00011881"/>
    </source>
</evidence>
<dbReference type="GO" id="GO:0005829">
    <property type="term" value="C:cytosol"/>
    <property type="evidence" value="ECO:0007669"/>
    <property type="project" value="TreeGrafter"/>
</dbReference>
<keyword evidence="7 9" id="KW-0784">Thiamine biosynthesis</keyword>
<dbReference type="Proteomes" id="UP000192527">
    <property type="component" value="Chromosome"/>
</dbReference>
<dbReference type="OrthoDB" id="34166at2"/>
<dbReference type="GO" id="GO:0050334">
    <property type="term" value="F:thiaminase activity"/>
    <property type="evidence" value="ECO:0007669"/>
    <property type="project" value="UniProtKB-EC"/>
</dbReference>
<dbReference type="GO" id="GO:0009229">
    <property type="term" value="P:thiamine diphosphate biosynthetic process"/>
    <property type="evidence" value="ECO:0007669"/>
    <property type="project" value="UniProtKB-UniPathway"/>
</dbReference>
<comment type="function">
    <text evidence="9">Catalyzes an amino-pyrimidine hydrolysis reaction at the C5' of the pyrimidine moiety of thiamine compounds, a reaction that is part of a thiamine salvage pathway.</text>
</comment>
<dbReference type="Gene3D" id="1.20.910.10">
    <property type="entry name" value="Heme oxygenase-like"/>
    <property type="match status" value="1"/>
</dbReference>
<accession>A0A1W5ZRB6</accession>
<evidence type="ECO:0000256" key="7">
    <source>
        <dbReference type="ARBA" id="ARBA00022977"/>
    </source>
</evidence>
<dbReference type="InterPro" id="IPR004305">
    <property type="entry name" value="Thiaminase-2/PQQC"/>
</dbReference>
<proteinExistence type="inferred from homology"/>
<dbReference type="PANTHER" id="PTHR43198:SF2">
    <property type="entry name" value="SI:CH1073-67J19.1-RELATED"/>
    <property type="match status" value="1"/>
</dbReference>
<sequence length="228" mass="26478">MTFTKLLREENNDIFEEIFTHPFVKGIGEGVVPSESIAHYIKADYEYLNAFMHVYGIAMAKSSKREDIEFFNEQVTFVLHSEVHPHHNFCEHIGMRYEELQGYPLPPTADHYIKHMIYHANQGSLGEIIAALLPCPWTYLEIGNTLMKQYQPTESHPFHPWISFYADGEIETLTNHLRSRLDSLAAEASESEQQKMKEAFRKSCQLEWLFWEMSLSCEEWPTAGVTAK</sequence>
<dbReference type="Pfam" id="PF03070">
    <property type="entry name" value="TENA_THI-4"/>
    <property type="match status" value="1"/>
</dbReference>
<evidence type="ECO:0000313" key="11">
    <source>
        <dbReference type="EMBL" id="ARI75821.1"/>
    </source>
</evidence>
<dbReference type="SUPFAM" id="SSF48613">
    <property type="entry name" value="Heme oxygenase-like"/>
    <property type="match status" value="1"/>
</dbReference>
<evidence type="ECO:0000259" key="10">
    <source>
        <dbReference type="Pfam" id="PF03070"/>
    </source>
</evidence>
<evidence type="ECO:0000256" key="8">
    <source>
        <dbReference type="ARBA" id="ARBA00048337"/>
    </source>
</evidence>
<evidence type="ECO:0000256" key="1">
    <source>
        <dbReference type="ARBA" id="ARBA00001881"/>
    </source>
</evidence>
<feature type="domain" description="Thiaminase-2/PQQC" evidence="10">
    <location>
        <begin position="13"/>
        <end position="215"/>
    </location>
</feature>
<dbReference type="AlphaFoldDB" id="A0A1W5ZRB6"/>
<name>A0A1W5ZRB6_9BACI</name>
<comment type="pathway">
    <text evidence="2 9">Cofactor biosynthesis; thiamine diphosphate biosynthesis.</text>
</comment>
<evidence type="ECO:0000256" key="5">
    <source>
        <dbReference type="ARBA" id="ARBA00012684"/>
    </source>
</evidence>
<dbReference type="NCBIfam" id="TIGR04306">
    <property type="entry name" value="salvage_TenA"/>
    <property type="match status" value="1"/>
</dbReference>
<dbReference type="GO" id="GO:0009228">
    <property type="term" value="P:thiamine biosynthetic process"/>
    <property type="evidence" value="ECO:0007669"/>
    <property type="project" value="UniProtKB-KW"/>
</dbReference>
<evidence type="ECO:0000313" key="12">
    <source>
        <dbReference type="Proteomes" id="UP000192527"/>
    </source>
</evidence>
<dbReference type="EC" id="3.5.99.2" evidence="5 9"/>
<dbReference type="PANTHER" id="PTHR43198">
    <property type="entry name" value="BIFUNCTIONAL TH2 PROTEIN"/>
    <property type="match status" value="1"/>
</dbReference>
<dbReference type="InterPro" id="IPR027574">
    <property type="entry name" value="Thiaminase_II"/>
</dbReference>
<comment type="similarity">
    <text evidence="3 9">Belongs to the TenA family.</text>
</comment>
<organism evidence="11 12">
    <name type="scientific">Halobacillus mangrovi</name>
    <dbReference type="NCBI Taxonomy" id="402384"/>
    <lineage>
        <taxon>Bacteria</taxon>
        <taxon>Bacillati</taxon>
        <taxon>Bacillota</taxon>
        <taxon>Bacilli</taxon>
        <taxon>Bacillales</taxon>
        <taxon>Bacillaceae</taxon>
        <taxon>Halobacillus</taxon>
    </lineage>
</organism>
<dbReference type="InterPro" id="IPR016084">
    <property type="entry name" value="Haem_Oase-like_multi-hlx"/>
</dbReference>
<evidence type="ECO:0000256" key="9">
    <source>
        <dbReference type="RuleBase" id="RU363093"/>
    </source>
</evidence>
<gene>
    <name evidence="11" type="ORF">HM131_02810</name>
</gene>
<evidence type="ECO:0000256" key="6">
    <source>
        <dbReference type="ARBA" id="ARBA00013647"/>
    </source>
</evidence>
<evidence type="ECO:0000256" key="3">
    <source>
        <dbReference type="ARBA" id="ARBA00010264"/>
    </source>
</evidence>
<comment type="subunit">
    <text evidence="4">Homotetramer.</text>
</comment>
<keyword evidence="9" id="KW-0378">Hydrolase</keyword>